<keyword evidence="2" id="KW-1185">Reference proteome</keyword>
<dbReference type="CDD" id="cd24013">
    <property type="entry name" value="ASKHA_ATPase_BT3980-like"/>
    <property type="match status" value="1"/>
</dbReference>
<organism evidence="1 2">
    <name type="scientific">Arcticibacter pallidicorallinus</name>
    <dbReference type="NCBI Taxonomy" id="1259464"/>
    <lineage>
        <taxon>Bacteria</taxon>
        <taxon>Pseudomonadati</taxon>
        <taxon>Bacteroidota</taxon>
        <taxon>Sphingobacteriia</taxon>
        <taxon>Sphingobacteriales</taxon>
        <taxon>Sphingobacteriaceae</taxon>
        <taxon>Arcticibacter</taxon>
    </lineage>
</organism>
<dbReference type="OrthoDB" id="765136at2"/>
<reference evidence="1 2" key="1">
    <citation type="submission" date="2018-03" db="EMBL/GenBank/DDBJ databases">
        <title>Genomic Encyclopedia of Type Strains, Phase III (KMG-III): the genomes of soil and plant-associated and newly described type strains.</title>
        <authorList>
            <person name="Whitman W."/>
        </authorList>
    </citation>
    <scope>NUCLEOTIDE SEQUENCE [LARGE SCALE GENOMIC DNA]</scope>
    <source>
        <strain evidence="1 2">CGMCC 1.9313</strain>
    </source>
</reference>
<name>A0A2T0U0N0_9SPHI</name>
<accession>A0A2T0U0N0</accession>
<evidence type="ECO:0000313" key="1">
    <source>
        <dbReference type="EMBL" id="PRY51459.1"/>
    </source>
</evidence>
<evidence type="ECO:0000313" key="2">
    <source>
        <dbReference type="Proteomes" id="UP000238034"/>
    </source>
</evidence>
<dbReference type="RefSeq" id="WP_106293734.1">
    <property type="nucleotide sequence ID" value="NZ_PVTH01000007.1"/>
</dbReference>
<gene>
    <name evidence="1" type="ORF">B0I27_10744</name>
</gene>
<dbReference type="Gene3D" id="3.30.420.250">
    <property type="match status" value="1"/>
</dbReference>
<dbReference type="EMBL" id="PVTH01000007">
    <property type="protein sequence ID" value="PRY51459.1"/>
    <property type="molecule type" value="Genomic_DNA"/>
</dbReference>
<dbReference type="Pfam" id="PF12864">
    <property type="entry name" value="DUF3822"/>
    <property type="match status" value="1"/>
</dbReference>
<dbReference type="InterPro" id="IPR024213">
    <property type="entry name" value="DUF3822"/>
</dbReference>
<dbReference type="Proteomes" id="UP000238034">
    <property type="component" value="Unassembled WGS sequence"/>
</dbReference>
<sequence length="279" mass="31441">MNNVGTLHLKDKNYLPEQAGSCELLIKHNKHKLSYAIRNIQSNELYVIYDASISGSMEEAFTGLTAQNEYLNQSFGQVKVSSETFNFVFIPTELYAESSSSSFKNFVQSTKPTRTCTNAMLDGKVQAVSAVEDSVVAPLKKKFSNAVVYSQAEAFIESALKGSANESGLRAFIQFNSGSFEMVIVSDGEFVFYNIFSFENADDFNYYLLLIKQQFELQPATPVLLAGEIEKYSELYKRIARYFQNIRFCDSTSIVKHPDSFKLLPSHQFFSLLSMSLCE</sequence>
<proteinExistence type="predicted"/>
<comment type="caution">
    <text evidence="1">The sequence shown here is derived from an EMBL/GenBank/DDBJ whole genome shotgun (WGS) entry which is preliminary data.</text>
</comment>
<dbReference type="AlphaFoldDB" id="A0A2T0U0N0"/>
<protein>
    <submittedName>
        <fullName evidence="1">Uncharacterized protein DUF3822</fullName>
    </submittedName>
</protein>
<dbReference type="Gene3D" id="3.30.420.260">
    <property type="match status" value="1"/>
</dbReference>